<accession>A0AAD5UT71</accession>
<feature type="compositionally biased region" description="Low complexity" evidence="1">
    <location>
        <begin position="120"/>
        <end position="138"/>
    </location>
</feature>
<gene>
    <name evidence="2" type="ORF">NLI96_g11442</name>
</gene>
<comment type="caution">
    <text evidence="2">The sequence shown here is derived from an EMBL/GenBank/DDBJ whole genome shotgun (WGS) entry which is preliminary data.</text>
</comment>
<name>A0AAD5UT71_9APHY</name>
<dbReference type="Proteomes" id="UP001212997">
    <property type="component" value="Unassembled WGS sequence"/>
</dbReference>
<keyword evidence="3" id="KW-1185">Reference proteome</keyword>
<evidence type="ECO:0000313" key="2">
    <source>
        <dbReference type="EMBL" id="KAJ3476023.1"/>
    </source>
</evidence>
<reference evidence="2" key="1">
    <citation type="submission" date="2022-07" db="EMBL/GenBank/DDBJ databases">
        <title>Genome Sequence of Physisporinus lineatus.</title>
        <authorList>
            <person name="Buettner E."/>
        </authorList>
    </citation>
    <scope>NUCLEOTIDE SEQUENCE</scope>
    <source>
        <strain evidence="2">VT162</strain>
    </source>
</reference>
<protein>
    <submittedName>
        <fullName evidence="2">Uncharacterized protein</fullName>
    </submittedName>
</protein>
<sequence>MVFSEVLSRGEFLPREEAREIMFRRGKAYLFHDQLESALKDFDEVLSSSCTGTKSSTETTGLAHIYRAASLRRLCRITESQKSYNKFKELTSARGYPISQREGAAILRELLGGDADEVEGSQSNSGSSRGTSDTTQSSPDVGRLSMARYNGSTLTAFDDANLGLFDGEANLPEEVIIVAPFLKYPKYGCETRQSFKLHLDMRDGIFISNYIDAIFHHAEQDAVGDSEDVEEFRRMARIHGDGFKSYTFIATKKNRALQLPSIAMRRNFMQSSLWPLPQYAMEFTNWNEKVKLNANDRDAPRLETGSFVLHVIPEDKINEWMESLEQEESSDAQEAADLNTLMAALLAMAQNGPFP</sequence>
<dbReference type="AlphaFoldDB" id="A0AAD5UT71"/>
<dbReference type="EMBL" id="JANAWD010000763">
    <property type="protein sequence ID" value="KAJ3476023.1"/>
    <property type="molecule type" value="Genomic_DNA"/>
</dbReference>
<proteinExistence type="predicted"/>
<organism evidence="2 3">
    <name type="scientific">Meripilus lineatus</name>
    <dbReference type="NCBI Taxonomy" id="2056292"/>
    <lineage>
        <taxon>Eukaryota</taxon>
        <taxon>Fungi</taxon>
        <taxon>Dikarya</taxon>
        <taxon>Basidiomycota</taxon>
        <taxon>Agaricomycotina</taxon>
        <taxon>Agaricomycetes</taxon>
        <taxon>Polyporales</taxon>
        <taxon>Meripilaceae</taxon>
        <taxon>Meripilus</taxon>
    </lineage>
</organism>
<evidence type="ECO:0000256" key="1">
    <source>
        <dbReference type="SAM" id="MobiDB-lite"/>
    </source>
</evidence>
<evidence type="ECO:0000313" key="3">
    <source>
        <dbReference type="Proteomes" id="UP001212997"/>
    </source>
</evidence>
<feature type="region of interest" description="Disordered" evidence="1">
    <location>
        <begin position="116"/>
        <end position="144"/>
    </location>
</feature>